<evidence type="ECO:0000313" key="2">
    <source>
        <dbReference type="Proteomes" id="UP000199032"/>
    </source>
</evidence>
<name>A0A0S4L5D6_9BACT</name>
<reference evidence="1 2" key="1">
    <citation type="submission" date="2015-10" db="EMBL/GenBank/DDBJ databases">
        <authorList>
            <person name="Gilbert D.G."/>
        </authorList>
    </citation>
    <scope>NUCLEOTIDE SEQUENCE [LARGE SCALE GENOMIC DNA]</scope>
    <source>
        <strain evidence="1">COMA1</strain>
    </source>
</reference>
<dbReference type="GO" id="GO:0006788">
    <property type="term" value="P:heme oxidation"/>
    <property type="evidence" value="ECO:0007669"/>
    <property type="project" value="InterPro"/>
</dbReference>
<evidence type="ECO:0000313" key="1">
    <source>
        <dbReference type="EMBL" id="CUS32899.1"/>
    </source>
</evidence>
<keyword evidence="2" id="KW-1185">Reference proteome</keyword>
<organism evidence="1 2">
    <name type="scientific">Candidatus Nitrospira nitrosa</name>
    <dbReference type="NCBI Taxonomy" id="1742972"/>
    <lineage>
        <taxon>Bacteria</taxon>
        <taxon>Pseudomonadati</taxon>
        <taxon>Nitrospirota</taxon>
        <taxon>Nitrospiria</taxon>
        <taxon>Nitrospirales</taxon>
        <taxon>Nitrospiraceae</taxon>
        <taxon>Nitrospira</taxon>
    </lineage>
</organism>
<dbReference type="InterPro" id="IPR016084">
    <property type="entry name" value="Haem_Oase-like_multi-hlx"/>
</dbReference>
<dbReference type="GO" id="GO:0004392">
    <property type="term" value="F:heme oxygenase (decyclizing) activity"/>
    <property type="evidence" value="ECO:0007669"/>
    <property type="project" value="InterPro"/>
</dbReference>
<dbReference type="SUPFAM" id="SSF48613">
    <property type="entry name" value="Heme oxygenase-like"/>
    <property type="match status" value="1"/>
</dbReference>
<dbReference type="RefSeq" id="WP_090744174.1">
    <property type="nucleotide sequence ID" value="NZ_CZQA01000001.1"/>
</dbReference>
<dbReference type="InterPro" id="IPR016053">
    <property type="entry name" value="Haem_Oase-like"/>
</dbReference>
<dbReference type="CDD" id="cd19166">
    <property type="entry name" value="HemeO-bac"/>
    <property type="match status" value="1"/>
</dbReference>
<sequence>MPDQRMVTVDVRHGFHRRLKAATRTAHRRLEAQLPLLDHALTLAQYHLLLRVYAGFYLPLEKAMETYHPPAFQDDWVLRRKSQWLLEDLISLGDTPDLIKALPLCCELPPMTSRADLLGASYVVEGATLGGHIILGRLHHSLGPFAHQYVRFFTSYGSHVPQMWTDFLHVLEAAACDARQELLIIESACRTFLSFEQWLSRNQICERLSPARLNEGSTP</sequence>
<proteinExistence type="predicted"/>
<dbReference type="EMBL" id="CZQA01000001">
    <property type="protein sequence ID" value="CUS32899.1"/>
    <property type="molecule type" value="Genomic_DNA"/>
</dbReference>
<accession>A0A0S4L5D6</accession>
<protein>
    <submittedName>
        <fullName evidence="1">Putative Heme oxygenase bpho</fullName>
    </submittedName>
</protein>
<dbReference type="OrthoDB" id="114943at2"/>
<dbReference type="Pfam" id="PF01126">
    <property type="entry name" value="Heme_oxygenase"/>
    <property type="match status" value="1"/>
</dbReference>
<dbReference type="Proteomes" id="UP000199032">
    <property type="component" value="Unassembled WGS sequence"/>
</dbReference>
<dbReference type="AlphaFoldDB" id="A0A0S4L5D6"/>
<dbReference type="Gene3D" id="1.20.910.10">
    <property type="entry name" value="Heme oxygenase-like"/>
    <property type="match status" value="1"/>
</dbReference>
<gene>
    <name evidence="1" type="ORF">COMA1_10867</name>
</gene>
<dbReference type="STRING" id="1742972.COMA1_10867"/>